<dbReference type="EMBL" id="JADPRT010000008">
    <property type="protein sequence ID" value="MBF9070286.1"/>
    <property type="molecule type" value="Genomic_DNA"/>
</dbReference>
<comment type="caution">
    <text evidence="2">The sequence shown here is derived from an EMBL/GenBank/DDBJ whole genome shotgun (WGS) entry which is preliminary data.</text>
</comment>
<evidence type="ECO:0000313" key="3">
    <source>
        <dbReference type="Proteomes" id="UP000657385"/>
    </source>
</evidence>
<feature type="region of interest" description="Disordered" evidence="1">
    <location>
        <begin position="8"/>
        <end position="31"/>
    </location>
</feature>
<dbReference type="InterPro" id="IPR029024">
    <property type="entry name" value="TerB-like"/>
</dbReference>
<evidence type="ECO:0000256" key="1">
    <source>
        <dbReference type="SAM" id="MobiDB-lite"/>
    </source>
</evidence>
<protein>
    <submittedName>
        <fullName evidence="2">TerB family tellurite resistance protein</fullName>
    </submittedName>
</protein>
<keyword evidence="3" id="KW-1185">Reference proteome</keyword>
<organism evidence="2 3">
    <name type="scientific">Streptacidiphilus fuscans</name>
    <dbReference type="NCBI Taxonomy" id="2789292"/>
    <lineage>
        <taxon>Bacteria</taxon>
        <taxon>Bacillati</taxon>
        <taxon>Actinomycetota</taxon>
        <taxon>Actinomycetes</taxon>
        <taxon>Kitasatosporales</taxon>
        <taxon>Streptomycetaceae</taxon>
        <taxon>Streptacidiphilus</taxon>
    </lineage>
</organism>
<dbReference type="Proteomes" id="UP000657385">
    <property type="component" value="Unassembled WGS sequence"/>
</dbReference>
<name>A0A931B4X9_9ACTN</name>
<sequence>MALLVRRVTTPGGLSRSSPRPWTVHGRGTDRSSSAWQHLWSTDIEVGRRSRERAVTHVVAVQARWHTELLGEFYCLACGGDRNYRRQRGRNWLRVAGIPLLPLRRAAATLQCTSCRARYGLDALAHPTSGHLLSMLRNAHHAVALAVLAASGGVSAAPAVRDAALAGLRDAGFTDLDADGLLAALAETAGAADAPRAEDQDEDHEGDEGIDPLGELCGCGSALVVELHTAIEPLAPHLLGPGLTRLLTQGAVIALADGPYRPAERATLRAVGQCLGLGSDEIDATLAAAARTPRS</sequence>
<dbReference type="AlphaFoldDB" id="A0A931B4X9"/>
<accession>A0A931B4X9</accession>
<evidence type="ECO:0000313" key="2">
    <source>
        <dbReference type="EMBL" id="MBF9070286.1"/>
    </source>
</evidence>
<feature type="region of interest" description="Disordered" evidence="1">
    <location>
        <begin position="192"/>
        <end position="211"/>
    </location>
</feature>
<reference evidence="2" key="1">
    <citation type="submission" date="2020-11" db="EMBL/GenBank/DDBJ databases">
        <title>Isolation and identification of active actinomycetes.</title>
        <authorList>
            <person name="Yu B."/>
        </authorList>
    </citation>
    <scope>NUCLEOTIDE SEQUENCE</scope>
    <source>
        <strain evidence="2">NEAU-YB345</strain>
    </source>
</reference>
<proteinExistence type="predicted"/>
<gene>
    <name evidence="2" type="ORF">I2501_19855</name>
</gene>
<dbReference type="SUPFAM" id="SSF158682">
    <property type="entry name" value="TerB-like"/>
    <property type="match status" value="1"/>
</dbReference>
<feature type="compositionally biased region" description="Acidic residues" evidence="1">
    <location>
        <begin position="199"/>
        <end position="210"/>
    </location>
</feature>